<evidence type="ECO:0000313" key="5">
    <source>
        <dbReference type="EMBL" id="KAF6296045.1"/>
    </source>
</evidence>
<sequence>MLKRKNVSSFPDDATSPLQTNHNTRGTGNWSAEDTVKGIHSNRLESQLRTTQTTRKLLSRGKQPPTGSITWAGLTTKVVSFMDRIGCSPTQFESAWALTNIASGAREQTKAVVDGGAFPAFLSLLASPHAHISEQATSAWALGSIAGDGSIVRNLVIKYGAVDKRRRNPGPGREGTREASQKGNFQNRGILPGRGAEAAHPTQKRQQEQRLGVVKVQGYSGDQSETGGGSDRSSEGGTTAGDAAKENGWEQTWRTGV</sequence>
<accession>A0A7J7T6A5</accession>
<dbReference type="Gene3D" id="1.25.10.10">
    <property type="entry name" value="Leucine-rich Repeat Variant"/>
    <property type="match status" value="1"/>
</dbReference>
<name>A0A7J7T6A5_MYOMY</name>
<dbReference type="InterPro" id="IPR016024">
    <property type="entry name" value="ARM-type_fold"/>
</dbReference>
<reference evidence="5 6" key="1">
    <citation type="journal article" date="2020" name="Nature">
        <title>Six reference-quality genomes reveal evolution of bat adaptations.</title>
        <authorList>
            <person name="Jebb D."/>
            <person name="Huang Z."/>
            <person name="Pippel M."/>
            <person name="Hughes G.M."/>
            <person name="Lavrichenko K."/>
            <person name="Devanna P."/>
            <person name="Winkler S."/>
            <person name="Jermiin L.S."/>
            <person name="Skirmuntt E.C."/>
            <person name="Katzourakis A."/>
            <person name="Burkitt-Gray L."/>
            <person name="Ray D.A."/>
            <person name="Sullivan K.A.M."/>
            <person name="Roscito J.G."/>
            <person name="Kirilenko B.M."/>
            <person name="Davalos L.M."/>
            <person name="Corthals A.P."/>
            <person name="Power M.L."/>
            <person name="Jones G."/>
            <person name="Ransome R.D."/>
            <person name="Dechmann D.K.N."/>
            <person name="Locatelli A.G."/>
            <person name="Puechmaille S.J."/>
            <person name="Fedrigo O."/>
            <person name="Jarvis E.D."/>
            <person name="Hiller M."/>
            <person name="Vernes S.C."/>
            <person name="Myers E.W."/>
            <person name="Teeling E.C."/>
        </authorList>
    </citation>
    <scope>NUCLEOTIDE SEQUENCE [LARGE SCALE GENOMIC DNA]</scope>
    <source>
        <strain evidence="5">MMyoMyo1</strain>
        <tissue evidence="5">Flight muscle</tissue>
    </source>
</reference>
<feature type="region of interest" description="Disordered" evidence="4">
    <location>
        <begin position="1"/>
        <end position="33"/>
    </location>
</feature>
<dbReference type="AlphaFoldDB" id="A0A7J7T6A5"/>
<evidence type="ECO:0000256" key="1">
    <source>
        <dbReference type="ARBA" id="ARBA00010394"/>
    </source>
</evidence>
<evidence type="ECO:0000313" key="6">
    <source>
        <dbReference type="Proteomes" id="UP000527355"/>
    </source>
</evidence>
<dbReference type="EMBL" id="JABWUV010000017">
    <property type="protein sequence ID" value="KAF6296045.1"/>
    <property type="molecule type" value="Genomic_DNA"/>
</dbReference>
<dbReference type="VEuPathDB" id="HostDB:GeneID_118671809"/>
<dbReference type="InterPro" id="IPR000225">
    <property type="entry name" value="Armadillo"/>
</dbReference>
<gene>
    <name evidence="5" type="ORF">mMyoMyo1_009175</name>
</gene>
<comment type="caution">
    <text evidence="5">The sequence shown here is derived from an EMBL/GenBank/DDBJ whole genome shotgun (WGS) entry which is preliminary data.</text>
</comment>
<feature type="compositionally biased region" description="Polar residues" evidence="4">
    <location>
        <begin position="16"/>
        <end position="32"/>
    </location>
</feature>
<dbReference type="PANTHER" id="PTHR23316">
    <property type="entry name" value="IMPORTIN ALPHA"/>
    <property type="match status" value="1"/>
</dbReference>
<comment type="similarity">
    <text evidence="1">Belongs to the importin alpha family.</text>
</comment>
<evidence type="ECO:0000256" key="2">
    <source>
        <dbReference type="ARBA" id="ARBA00022448"/>
    </source>
</evidence>
<dbReference type="InterPro" id="IPR011989">
    <property type="entry name" value="ARM-like"/>
</dbReference>
<keyword evidence="6" id="KW-1185">Reference proteome</keyword>
<dbReference type="GO" id="GO:0015031">
    <property type="term" value="P:protein transport"/>
    <property type="evidence" value="ECO:0007669"/>
    <property type="project" value="UniProtKB-KW"/>
</dbReference>
<evidence type="ECO:0000256" key="3">
    <source>
        <dbReference type="ARBA" id="ARBA00022927"/>
    </source>
</evidence>
<keyword evidence="3" id="KW-0653">Protein transport</keyword>
<feature type="region of interest" description="Disordered" evidence="4">
    <location>
        <begin position="164"/>
        <end position="257"/>
    </location>
</feature>
<proteinExistence type="inferred from homology"/>
<dbReference type="Proteomes" id="UP000527355">
    <property type="component" value="Unassembled WGS sequence"/>
</dbReference>
<organism evidence="5 6">
    <name type="scientific">Myotis myotis</name>
    <name type="common">Greater mouse-eared bat</name>
    <name type="synonym">Vespertilio myotis</name>
    <dbReference type="NCBI Taxonomy" id="51298"/>
    <lineage>
        <taxon>Eukaryota</taxon>
        <taxon>Metazoa</taxon>
        <taxon>Chordata</taxon>
        <taxon>Craniata</taxon>
        <taxon>Vertebrata</taxon>
        <taxon>Euteleostomi</taxon>
        <taxon>Mammalia</taxon>
        <taxon>Eutheria</taxon>
        <taxon>Laurasiatheria</taxon>
        <taxon>Chiroptera</taxon>
        <taxon>Yangochiroptera</taxon>
        <taxon>Vespertilionidae</taxon>
        <taxon>Myotis</taxon>
    </lineage>
</organism>
<dbReference type="SUPFAM" id="SSF48371">
    <property type="entry name" value="ARM repeat"/>
    <property type="match status" value="1"/>
</dbReference>
<keyword evidence="2" id="KW-0813">Transport</keyword>
<dbReference type="SMART" id="SM00185">
    <property type="entry name" value="ARM"/>
    <property type="match status" value="2"/>
</dbReference>
<protein>
    <submittedName>
        <fullName evidence="5">Uncharacterized protein</fullName>
    </submittedName>
</protein>
<evidence type="ECO:0000256" key="4">
    <source>
        <dbReference type="SAM" id="MobiDB-lite"/>
    </source>
</evidence>